<evidence type="ECO:0000313" key="2">
    <source>
        <dbReference type="Proteomes" id="UP000827986"/>
    </source>
</evidence>
<comment type="caution">
    <text evidence="1">The sequence shown here is derived from an EMBL/GenBank/DDBJ whole genome shotgun (WGS) entry which is preliminary data.</text>
</comment>
<dbReference type="EMBL" id="JAHDVG010000466">
    <property type="protein sequence ID" value="KAH1182823.1"/>
    <property type="molecule type" value="Genomic_DNA"/>
</dbReference>
<name>A0A9D3XMU2_9SAUR</name>
<reference evidence="1" key="1">
    <citation type="submission" date="2021-09" db="EMBL/GenBank/DDBJ databases">
        <title>The genome of Mauremys mutica provides insights into the evolution of semi-aquatic lifestyle.</title>
        <authorList>
            <person name="Gong S."/>
            <person name="Gao Y."/>
        </authorList>
    </citation>
    <scope>NUCLEOTIDE SEQUENCE</scope>
    <source>
        <strain evidence="1">MM-2020</strain>
        <tissue evidence="1">Muscle</tissue>
    </source>
</reference>
<proteinExistence type="predicted"/>
<organism evidence="1 2">
    <name type="scientific">Mauremys mutica</name>
    <name type="common">yellowpond turtle</name>
    <dbReference type="NCBI Taxonomy" id="74926"/>
    <lineage>
        <taxon>Eukaryota</taxon>
        <taxon>Metazoa</taxon>
        <taxon>Chordata</taxon>
        <taxon>Craniata</taxon>
        <taxon>Vertebrata</taxon>
        <taxon>Euteleostomi</taxon>
        <taxon>Archelosauria</taxon>
        <taxon>Testudinata</taxon>
        <taxon>Testudines</taxon>
        <taxon>Cryptodira</taxon>
        <taxon>Durocryptodira</taxon>
        <taxon>Testudinoidea</taxon>
        <taxon>Geoemydidae</taxon>
        <taxon>Geoemydinae</taxon>
        <taxon>Mauremys</taxon>
    </lineage>
</organism>
<dbReference type="Proteomes" id="UP000827986">
    <property type="component" value="Unassembled WGS sequence"/>
</dbReference>
<evidence type="ECO:0000313" key="1">
    <source>
        <dbReference type="EMBL" id="KAH1182823.1"/>
    </source>
</evidence>
<gene>
    <name evidence="1" type="ORF">KIL84_004315</name>
</gene>
<sequence>MGHSSSKVKCYNLLLKVSLSESSGDIAGPGWSGAGGGGVCESLGYRVCQNQSEWQRRAKDLGRKGRGSLRRRCSRVALGLGLQDTLEKALRAGCLGTRPVPS</sequence>
<accession>A0A9D3XMU2</accession>
<protein>
    <submittedName>
        <fullName evidence="1">Uncharacterized protein</fullName>
    </submittedName>
</protein>
<dbReference type="AlphaFoldDB" id="A0A9D3XMU2"/>
<keyword evidence="2" id="KW-1185">Reference proteome</keyword>